<keyword evidence="3" id="KW-1185">Reference proteome</keyword>
<evidence type="ECO:0000256" key="1">
    <source>
        <dbReference type="SAM" id="Phobius"/>
    </source>
</evidence>
<dbReference type="EMBL" id="JBIBSM010000018">
    <property type="protein sequence ID" value="MFF8279935.1"/>
    <property type="molecule type" value="Genomic_DNA"/>
</dbReference>
<feature type="transmembrane region" description="Helical" evidence="1">
    <location>
        <begin position="20"/>
        <end position="39"/>
    </location>
</feature>
<evidence type="ECO:0000313" key="2">
    <source>
        <dbReference type="EMBL" id="MFF8279935.1"/>
    </source>
</evidence>
<sequence length="158" mass="16863">MITHSVTTTSPGSNGVGLRYALIPVHGFGIAVATVARMLDGDAGGTRARVLATGEPIPYGAQPVLLAETTVYGATCVEELLLRWGPLPRPWLVLIADAPARPVADARYVVRALEGRLAGVARVPYLPVLRAVKDPEQALEHKDVHAVAEKLRRTMEGK</sequence>
<name>A0ABW6YJB4_9ACTN</name>
<proteinExistence type="predicted"/>
<gene>
    <name evidence="2" type="ORF">ACF05T_28180</name>
</gene>
<keyword evidence="1" id="KW-0472">Membrane</keyword>
<keyword evidence="1" id="KW-1133">Transmembrane helix</keyword>
<reference evidence="2 3" key="1">
    <citation type="submission" date="2024-10" db="EMBL/GenBank/DDBJ databases">
        <title>The Natural Products Discovery Center: Release of the First 8490 Sequenced Strains for Exploring Actinobacteria Biosynthetic Diversity.</title>
        <authorList>
            <person name="Kalkreuter E."/>
            <person name="Kautsar S.A."/>
            <person name="Yang D."/>
            <person name="Bader C.D."/>
            <person name="Teijaro C.N."/>
            <person name="Fluegel L."/>
            <person name="Davis C.M."/>
            <person name="Simpson J.R."/>
            <person name="Lauterbach L."/>
            <person name="Steele A.D."/>
            <person name="Gui C."/>
            <person name="Meng S."/>
            <person name="Li G."/>
            <person name="Viehrig K."/>
            <person name="Ye F."/>
            <person name="Su P."/>
            <person name="Kiefer A.F."/>
            <person name="Nichols A."/>
            <person name="Cepeda A.J."/>
            <person name="Yan W."/>
            <person name="Fan B."/>
            <person name="Jiang Y."/>
            <person name="Adhikari A."/>
            <person name="Zheng C.-J."/>
            <person name="Schuster L."/>
            <person name="Cowan T.M."/>
            <person name="Smanski M.J."/>
            <person name="Chevrette M.G."/>
            <person name="De Carvalho L.P.S."/>
            <person name="Shen B."/>
        </authorList>
    </citation>
    <scope>NUCLEOTIDE SEQUENCE [LARGE SCALE GENOMIC DNA]</scope>
    <source>
        <strain evidence="2 3">NPDC015755</strain>
    </source>
</reference>
<comment type="caution">
    <text evidence="2">The sequence shown here is derived from an EMBL/GenBank/DDBJ whole genome shotgun (WGS) entry which is preliminary data.</text>
</comment>
<organism evidence="2 3">
    <name type="scientific">Streptomyces lateritius</name>
    <dbReference type="NCBI Taxonomy" id="67313"/>
    <lineage>
        <taxon>Bacteria</taxon>
        <taxon>Bacillati</taxon>
        <taxon>Actinomycetota</taxon>
        <taxon>Actinomycetes</taxon>
        <taxon>Kitasatosporales</taxon>
        <taxon>Streptomycetaceae</taxon>
        <taxon>Streptomyces</taxon>
    </lineage>
</organism>
<dbReference type="Proteomes" id="UP001603013">
    <property type="component" value="Unassembled WGS sequence"/>
</dbReference>
<dbReference type="RefSeq" id="WP_391936844.1">
    <property type="nucleotide sequence ID" value="NZ_JBIBSM010000018.1"/>
</dbReference>
<protein>
    <submittedName>
        <fullName evidence="2">Uncharacterized protein</fullName>
    </submittedName>
</protein>
<evidence type="ECO:0000313" key="3">
    <source>
        <dbReference type="Proteomes" id="UP001603013"/>
    </source>
</evidence>
<accession>A0ABW6YJB4</accession>
<keyword evidence="1" id="KW-0812">Transmembrane</keyword>